<accession>A0A0F4YER3</accession>
<proteinExistence type="predicted"/>
<sequence length="228" mass="25761">MSPFHIEKEKRMVAGFVSEVPDKPEGAPKVPDMVSDQWPVLVDFDKICTAKFSAVQQLQTVDLHGGSAIAIVSPFAAILCSIHPEIDDKDFRQALINVISTKNKFRDYFDAPCRIDLVLGSTIDNKYSCPTHEAIFRKEIKFPTGPKFEVPLEYDLDDKSVPYHGIIGDDAWLDVCQVSLHHDIQWIVEDIFQRFGKNENQVSGGWQGFLIHLRLVTNGRLSTARHLI</sequence>
<evidence type="ECO:0000313" key="2">
    <source>
        <dbReference type="Proteomes" id="UP000053958"/>
    </source>
</evidence>
<protein>
    <submittedName>
        <fullName evidence="1">Uncharacterized protein</fullName>
    </submittedName>
</protein>
<name>A0A0F4YER3_RASE3</name>
<dbReference type="RefSeq" id="XP_013323068.1">
    <property type="nucleotide sequence ID" value="XM_013467614.1"/>
</dbReference>
<organism evidence="1 2">
    <name type="scientific">Rasamsonia emersonii (strain ATCC 16479 / CBS 393.64 / IMI 116815)</name>
    <dbReference type="NCBI Taxonomy" id="1408163"/>
    <lineage>
        <taxon>Eukaryota</taxon>
        <taxon>Fungi</taxon>
        <taxon>Dikarya</taxon>
        <taxon>Ascomycota</taxon>
        <taxon>Pezizomycotina</taxon>
        <taxon>Eurotiomycetes</taxon>
        <taxon>Eurotiomycetidae</taxon>
        <taxon>Eurotiales</taxon>
        <taxon>Trichocomaceae</taxon>
        <taxon>Rasamsonia</taxon>
    </lineage>
</organism>
<dbReference type="AlphaFoldDB" id="A0A0F4YER3"/>
<reference evidence="1 2" key="1">
    <citation type="submission" date="2015-04" db="EMBL/GenBank/DDBJ databases">
        <authorList>
            <person name="Heijne W.H."/>
            <person name="Fedorova N.D."/>
            <person name="Nierman W.C."/>
            <person name="Vollebregt A.W."/>
            <person name="Zhao Z."/>
            <person name="Wu L."/>
            <person name="Kumar M."/>
            <person name="Stam H."/>
            <person name="van den Berg M.A."/>
            <person name="Pel H.J."/>
        </authorList>
    </citation>
    <scope>NUCLEOTIDE SEQUENCE [LARGE SCALE GENOMIC DNA]</scope>
    <source>
        <strain evidence="1 2">CBS 393.64</strain>
    </source>
</reference>
<dbReference type="Proteomes" id="UP000053958">
    <property type="component" value="Unassembled WGS sequence"/>
</dbReference>
<dbReference type="GeneID" id="25321864"/>
<keyword evidence="2" id="KW-1185">Reference proteome</keyword>
<comment type="caution">
    <text evidence="1">The sequence shown here is derived from an EMBL/GenBank/DDBJ whole genome shotgun (WGS) entry which is preliminary data.</text>
</comment>
<evidence type="ECO:0000313" key="1">
    <source>
        <dbReference type="EMBL" id="KKA16456.1"/>
    </source>
</evidence>
<gene>
    <name evidence="1" type="ORF">T310_9952</name>
</gene>
<dbReference type="EMBL" id="LASV01000767">
    <property type="protein sequence ID" value="KKA16456.1"/>
    <property type="molecule type" value="Genomic_DNA"/>
</dbReference>